<gene>
    <name evidence="1" type="ORF">GTP23_17720</name>
</gene>
<comment type="caution">
    <text evidence="1">The sequence shown here is derived from an EMBL/GenBank/DDBJ whole genome shotgun (WGS) entry which is preliminary data.</text>
</comment>
<keyword evidence="1" id="KW-0808">Transferase</keyword>
<organism evidence="1 2">
    <name type="scientific">Duganella fentianensis</name>
    <dbReference type="NCBI Taxonomy" id="2692177"/>
    <lineage>
        <taxon>Bacteria</taxon>
        <taxon>Pseudomonadati</taxon>
        <taxon>Pseudomonadota</taxon>
        <taxon>Betaproteobacteria</taxon>
        <taxon>Burkholderiales</taxon>
        <taxon>Oxalobacteraceae</taxon>
        <taxon>Telluria group</taxon>
        <taxon>Duganella</taxon>
    </lineage>
</organism>
<dbReference type="InterPro" id="IPR016181">
    <property type="entry name" value="Acyl_CoA_acyltransferase"/>
</dbReference>
<keyword evidence="2" id="KW-1185">Reference proteome</keyword>
<evidence type="ECO:0000313" key="1">
    <source>
        <dbReference type="EMBL" id="MYN46883.1"/>
    </source>
</evidence>
<accession>A0A845I0Q8</accession>
<name>A0A845I0Q8_9BURK</name>
<dbReference type="RefSeq" id="WP_161036347.1">
    <property type="nucleotide sequence ID" value="NZ_WWCL01000004.1"/>
</dbReference>
<dbReference type="EMBL" id="WWCL01000004">
    <property type="protein sequence ID" value="MYN46883.1"/>
    <property type="molecule type" value="Genomic_DNA"/>
</dbReference>
<dbReference type="Proteomes" id="UP000444316">
    <property type="component" value="Unassembled WGS sequence"/>
</dbReference>
<dbReference type="Gene3D" id="3.40.630.30">
    <property type="match status" value="1"/>
</dbReference>
<dbReference type="AlphaFoldDB" id="A0A845I0Q8"/>
<dbReference type="SUPFAM" id="SSF55729">
    <property type="entry name" value="Acyl-CoA N-acyltransferases (Nat)"/>
    <property type="match status" value="1"/>
</dbReference>
<sequence length="217" mass="23008">MADPQPPLAGPDGLLRRWLAGRSLARGLPPPQPDGGAYRVDTFSAIEQQRWVYAGLTPELTALAQSIHAPAYLIKACVTPQQLLAVLPDGWQVEAPAYFMLGPAHAAPAVVACPAPYQVQTITSGAVTQVRVLTGAGELAASGYAAETADAYVYDRIRTEAAHQRRGLGRVVMASLGRVRRVSTVPQLLVATEQGRALYQALGWSVLSVYATAARPA</sequence>
<evidence type="ECO:0000313" key="2">
    <source>
        <dbReference type="Proteomes" id="UP000444316"/>
    </source>
</evidence>
<protein>
    <submittedName>
        <fullName evidence="1">N-acetyltransferase</fullName>
    </submittedName>
</protein>
<dbReference type="GO" id="GO:0016740">
    <property type="term" value="F:transferase activity"/>
    <property type="evidence" value="ECO:0007669"/>
    <property type="project" value="UniProtKB-KW"/>
</dbReference>
<proteinExistence type="predicted"/>
<reference evidence="1" key="1">
    <citation type="submission" date="2019-12" db="EMBL/GenBank/DDBJ databases">
        <title>Novel species isolated from a subtropical stream in China.</title>
        <authorList>
            <person name="Lu H."/>
        </authorList>
    </citation>
    <scope>NUCLEOTIDE SEQUENCE [LARGE SCALE GENOMIC DNA]</scope>
    <source>
        <strain evidence="1">FT93W</strain>
    </source>
</reference>